<name>A0ABV0S6H6_9TELE</name>
<evidence type="ECO:0000313" key="4">
    <source>
        <dbReference type="Proteomes" id="UP001434883"/>
    </source>
</evidence>
<accession>A0ABV0S6H6</accession>
<feature type="region of interest" description="Disordered" evidence="2">
    <location>
        <begin position="197"/>
        <end position="275"/>
    </location>
</feature>
<dbReference type="PANTHER" id="PTHR46462:SF1">
    <property type="entry name" value="HISTONE-LYSINE N-METHYLTRANSFERASE SETD5"/>
    <property type="match status" value="1"/>
</dbReference>
<evidence type="ECO:0000313" key="3">
    <source>
        <dbReference type="EMBL" id="MEQ2215894.1"/>
    </source>
</evidence>
<evidence type="ECO:0000256" key="1">
    <source>
        <dbReference type="ARBA" id="ARBA00022853"/>
    </source>
</evidence>
<feature type="compositionally biased region" description="Low complexity" evidence="2">
    <location>
        <begin position="229"/>
        <end position="244"/>
    </location>
</feature>
<comment type="caution">
    <text evidence="3">The sequence shown here is derived from an EMBL/GenBank/DDBJ whole genome shotgun (WGS) entry which is preliminary data.</text>
</comment>
<sequence length="275" mass="30158">MIAEGMIHLNYKVDCACHKGNQNCPVQKHNLSPMESFLNPPALVLPSPAVGAETRRRKAQRKELENCQAPDQQQEIKDLQGASDTEGAALNDEGSQCQQVAEHDHGDGGQGAHLLVGEGQGPNSIHKGNVRYPKTKKADFDASRPQFLDLSLPSSLESPVAMTSDDFPGASSGQDSQGHLLTGKAEYQPIAVSLLEYRKRKQGSSRESEPKTRSTHLRPDSYCSKEPHPAQSYQQMQPPSSPHSTAPVPHLEEVSPPDHHRTALKSKRQESNNQW</sequence>
<organism evidence="3 4">
    <name type="scientific">Xenoophorus captivus</name>
    <dbReference type="NCBI Taxonomy" id="1517983"/>
    <lineage>
        <taxon>Eukaryota</taxon>
        <taxon>Metazoa</taxon>
        <taxon>Chordata</taxon>
        <taxon>Craniata</taxon>
        <taxon>Vertebrata</taxon>
        <taxon>Euteleostomi</taxon>
        <taxon>Actinopterygii</taxon>
        <taxon>Neopterygii</taxon>
        <taxon>Teleostei</taxon>
        <taxon>Neoteleostei</taxon>
        <taxon>Acanthomorphata</taxon>
        <taxon>Ovalentaria</taxon>
        <taxon>Atherinomorphae</taxon>
        <taxon>Cyprinodontiformes</taxon>
        <taxon>Goodeidae</taxon>
        <taxon>Xenoophorus</taxon>
    </lineage>
</organism>
<dbReference type="EMBL" id="JAHRIN010069057">
    <property type="protein sequence ID" value="MEQ2215894.1"/>
    <property type="molecule type" value="Genomic_DNA"/>
</dbReference>
<reference evidence="3 4" key="1">
    <citation type="submission" date="2021-06" db="EMBL/GenBank/DDBJ databases">
        <authorList>
            <person name="Palmer J.M."/>
        </authorList>
    </citation>
    <scope>NUCLEOTIDE SEQUENCE [LARGE SCALE GENOMIC DNA]</scope>
    <source>
        <strain evidence="3 4">XC_2019</strain>
        <tissue evidence="3">Muscle</tissue>
    </source>
</reference>
<dbReference type="Proteomes" id="UP001434883">
    <property type="component" value="Unassembled WGS sequence"/>
</dbReference>
<protein>
    <submittedName>
        <fullName evidence="3">Uncharacterized protein</fullName>
    </submittedName>
</protein>
<evidence type="ECO:0000256" key="2">
    <source>
        <dbReference type="SAM" id="MobiDB-lite"/>
    </source>
</evidence>
<dbReference type="PANTHER" id="PTHR46462">
    <property type="entry name" value="UPSET, ISOFORM A"/>
    <property type="match status" value="1"/>
</dbReference>
<feature type="region of interest" description="Disordered" evidence="2">
    <location>
        <begin position="50"/>
        <end position="130"/>
    </location>
</feature>
<gene>
    <name evidence="3" type="ORF">XENOCAPTIV_007393</name>
</gene>
<keyword evidence="1" id="KW-0156">Chromatin regulator</keyword>
<keyword evidence="4" id="KW-1185">Reference proteome</keyword>
<feature type="compositionally biased region" description="Basic and acidic residues" evidence="2">
    <location>
        <begin position="250"/>
        <end position="261"/>
    </location>
</feature>
<feature type="compositionally biased region" description="Basic and acidic residues" evidence="2">
    <location>
        <begin position="204"/>
        <end position="228"/>
    </location>
</feature>
<proteinExistence type="predicted"/>
<feature type="region of interest" description="Disordered" evidence="2">
    <location>
        <begin position="159"/>
        <end position="179"/>
    </location>
</feature>